<keyword evidence="2 5" id="KW-0479">Metal-binding</keyword>
<protein>
    <recommendedName>
        <fullName evidence="8">Inositol monophosphatase</fullName>
    </recommendedName>
</protein>
<evidence type="ECO:0000313" key="7">
    <source>
        <dbReference type="Proteomes" id="UP000229782"/>
    </source>
</evidence>
<dbReference type="PANTHER" id="PTHR20854">
    <property type="entry name" value="INOSITOL MONOPHOSPHATASE"/>
    <property type="match status" value="1"/>
</dbReference>
<sequence>MKDFLEKTIREAGSIAHEYFIRGVEHSTKSNPTDFLTIADTTVSEFLVDAIHAQYPDHHIKSEELSADINAGASYEWIIDPVDGTRNFATGVPMWAVIIAIVHNGEPLHAAVYFPVSDQLFFASKGQGAYLNGKPIVVSRTDTTEYATGNVYRSPQDRGPYGDYVTRYRVATSKIFADTDMRCTNFGSAASFCFVANGALDFALGNSGLDWDYIAPFLICKEAGAIVTDSDGHPWKRGRQDYIIANPDIHPKIMKLFLP</sequence>
<dbReference type="PRINTS" id="PR00377">
    <property type="entry name" value="IMPHPHTASES"/>
</dbReference>
<keyword evidence="4 5" id="KW-0460">Magnesium</keyword>
<feature type="binding site" evidence="5">
    <location>
        <position position="63"/>
    </location>
    <ligand>
        <name>Mg(2+)</name>
        <dbReference type="ChEBI" id="CHEBI:18420"/>
        <label>1</label>
        <note>catalytic</note>
    </ligand>
</feature>
<reference evidence="6 7" key="1">
    <citation type="submission" date="2017-09" db="EMBL/GenBank/DDBJ databases">
        <title>Depth-based differentiation of microbial function through sediment-hosted aquifers and enrichment of novel symbionts in the deep terrestrial subsurface.</title>
        <authorList>
            <person name="Probst A.J."/>
            <person name="Ladd B."/>
            <person name="Jarett J.K."/>
            <person name="Geller-Mcgrath D.E."/>
            <person name="Sieber C.M."/>
            <person name="Emerson J.B."/>
            <person name="Anantharaman K."/>
            <person name="Thomas B.C."/>
            <person name="Malmstrom R."/>
            <person name="Stieglmeier M."/>
            <person name="Klingl A."/>
            <person name="Woyke T."/>
            <person name="Ryan C.M."/>
            <person name="Banfield J.F."/>
        </authorList>
    </citation>
    <scope>NUCLEOTIDE SEQUENCE [LARGE SCALE GENOMIC DNA]</scope>
    <source>
        <strain evidence="6">CG11_big_fil_rev_8_21_14_0_20_43_7</strain>
    </source>
</reference>
<dbReference type="FunFam" id="3.30.540.10:FF:000003">
    <property type="entry name" value="Inositol-1-monophosphatase"/>
    <property type="match status" value="1"/>
</dbReference>
<feature type="binding site" evidence="5">
    <location>
        <position position="83"/>
    </location>
    <ligand>
        <name>Mg(2+)</name>
        <dbReference type="ChEBI" id="CHEBI:18420"/>
        <label>1</label>
        <note>catalytic</note>
    </ligand>
</feature>
<keyword evidence="3" id="KW-0378">Hydrolase</keyword>
<organism evidence="6 7">
    <name type="scientific">Candidatus Magasanikbacteria bacterium CG11_big_fil_rev_8_21_14_0_20_43_7</name>
    <dbReference type="NCBI Taxonomy" id="1974654"/>
    <lineage>
        <taxon>Bacteria</taxon>
        <taxon>Candidatus Magasanikiibacteriota</taxon>
    </lineage>
</organism>
<evidence type="ECO:0000256" key="3">
    <source>
        <dbReference type="ARBA" id="ARBA00022801"/>
    </source>
</evidence>
<evidence type="ECO:0008006" key="8">
    <source>
        <dbReference type="Google" id="ProtNLM"/>
    </source>
</evidence>
<dbReference type="GO" id="GO:0007165">
    <property type="term" value="P:signal transduction"/>
    <property type="evidence" value="ECO:0007669"/>
    <property type="project" value="TreeGrafter"/>
</dbReference>
<dbReference type="AlphaFoldDB" id="A0A2H0N2T6"/>
<dbReference type="GO" id="GO:0008934">
    <property type="term" value="F:inositol monophosphate 1-phosphatase activity"/>
    <property type="evidence" value="ECO:0007669"/>
    <property type="project" value="TreeGrafter"/>
</dbReference>
<feature type="binding site" evidence="5">
    <location>
        <position position="212"/>
    </location>
    <ligand>
        <name>Mg(2+)</name>
        <dbReference type="ChEBI" id="CHEBI:18420"/>
        <label>1</label>
        <note>catalytic</note>
    </ligand>
</feature>
<accession>A0A2H0N2T6</accession>
<gene>
    <name evidence="6" type="ORF">COV60_01535</name>
</gene>
<dbReference type="Proteomes" id="UP000229782">
    <property type="component" value="Unassembled WGS sequence"/>
</dbReference>
<evidence type="ECO:0000256" key="4">
    <source>
        <dbReference type="ARBA" id="ARBA00022842"/>
    </source>
</evidence>
<dbReference type="SUPFAM" id="SSF56655">
    <property type="entry name" value="Carbohydrate phosphatase"/>
    <property type="match status" value="1"/>
</dbReference>
<feature type="binding site" evidence="5">
    <location>
        <position position="80"/>
    </location>
    <ligand>
        <name>Mg(2+)</name>
        <dbReference type="ChEBI" id="CHEBI:18420"/>
        <label>1</label>
        <note>catalytic</note>
    </ligand>
</feature>
<dbReference type="InterPro" id="IPR020583">
    <property type="entry name" value="Inositol_monoP_metal-BS"/>
</dbReference>
<comment type="caution">
    <text evidence="6">The sequence shown here is derived from an EMBL/GenBank/DDBJ whole genome shotgun (WGS) entry which is preliminary data.</text>
</comment>
<dbReference type="PROSITE" id="PS00629">
    <property type="entry name" value="IMP_1"/>
    <property type="match status" value="1"/>
</dbReference>
<dbReference type="PANTHER" id="PTHR20854:SF4">
    <property type="entry name" value="INOSITOL-1-MONOPHOSPHATASE-RELATED"/>
    <property type="match status" value="1"/>
</dbReference>
<dbReference type="EMBL" id="PCWM01000031">
    <property type="protein sequence ID" value="PIR03209.1"/>
    <property type="molecule type" value="Genomic_DNA"/>
</dbReference>
<dbReference type="Gene3D" id="3.40.190.80">
    <property type="match status" value="1"/>
</dbReference>
<evidence type="ECO:0000256" key="5">
    <source>
        <dbReference type="PIRSR" id="PIRSR600760-2"/>
    </source>
</evidence>
<dbReference type="InterPro" id="IPR000760">
    <property type="entry name" value="Inositol_monophosphatase-like"/>
</dbReference>
<evidence type="ECO:0000256" key="1">
    <source>
        <dbReference type="ARBA" id="ARBA00001946"/>
    </source>
</evidence>
<name>A0A2H0N2T6_9BACT</name>
<comment type="cofactor">
    <cofactor evidence="1 5">
        <name>Mg(2+)</name>
        <dbReference type="ChEBI" id="CHEBI:18420"/>
    </cofactor>
</comment>
<dbReference type="Gene3D" id="3.30.540.10">
    <property type="entry name" value="Fructose-1,6-Bisphosphatase, subunit A, domain 1"/>
    <property type="match status" value="1"/>
</dbReference>
<proteinExistence type="predicted"/>
<dbReference type="Pfam" id="PF00459">
    <property type="entry name" value="Inositol_P"/>
    <property type="match status" value="1"/>
</dbReference>
<evidence type="ECO:0000313" key="6">
    <source>
        <dbReference type="EMBL" id="PIR03209.1"/>
    </source>
</evidence>
<dbReference type="GO" id="GO:0046872">
    <property type="term" value="F:metal ion binding"/>
    <property type="evidence" value="ECO:0007669"/>
    <property type="project" value="UniProtKB-KW"/>
</dbReference>
<evidence type="ECO:0000256" key="2">
    <source>
        <dbReference type="ARBA" id="ARBA00022723"/>
    </source>
</evidence>
<dbReference type="GO" id="GO:0006020">
    <property type="term" value="P:inositol metabolic process"/>
    <property type="evidence" value="ECO:0007669"/>
    <property type="project" value="TreeGrafter"/>
</dbReference>